<feature type="signal peptide" evidence="2">
    <location>
        <begin position="1"/>
        <end position="22"/>
    </location>
</feature>
<feature type="chain" id="PRO_5019465500" evidence="2">
    <location>
        <begin position="23"/>
        <end position="492"/>
    </location>
</feature>
<keyword evidence="2" id="KW-0732">Signal</keyword>
<comment type="caution">
    <text evidence="3">The sequence shown here is derived from an EMBL/GenBank/DDBJ whole genome shotgun (WGS) entry which is preliminary data.</text>
</comment>
<dbReference type="PANTHER" id="PTHR43215">
    <property type="entry name" value="RADIAL SPOKE HEAD 1 HOMOLOG"/>
    <property type="match status" value="1"/>
</dbReference>
<dbReference type="InterPro" id="IPR003409">
    <property type="entry name" value="MORN"/>
</dbReference>
<reference evidence="3 4" key="1">
    <citation type="submission" date="2018-06" db="EMBL/GenBank/DDBJ databases">
        <title>Combined omics and stable isotope probing to characterize newly discovered Mariana Back-Arc vent microbial communities.</title>
        <authorList>
            <person name="Trembath-Reichert E."/>
            <person name="Huber J.A."/>
        </authorList>
    </citation>
    <scope>NUCLEOTIDE SEQUENCE [LARGE SCALE GENOMIC DNA]</scope>
    <source>
        <strain evidence="3">MAG 63_1</strain>
    </source>
</reference>
<accession>A0A432G6C9</accession>
<dbReference type="FunFam" id="2.20.110.10:FF:000002">
    <property type="entry name" value="Phosphatidylinositol 4-phosphate 5-kinase 8"/>
    <property type="match status" value="1"/>
</dbReference>
<evidence type="ECO:0000256" key="1">
    <source>
        <dbReference type="ARBA" id="ARBA00022737"/>
    </source>
</evidence>
<evidence type="ECO:0000313" key="4">
    <source>
        <dbReference type="Proteomes" id="UP000286801"/>
    </source>
</evidence>
<protein>
    <submittedName>
        <fullName evidence="3">Membrane-binding protein</fullName>
    </submittedName>
</protein>
<dbReference type="PANTHER" id="PTHR43215:SF14">
    <property type="entry name" value="RADIAL SPOKE HEAD 1 HOMOLOG"/>
    <property type="match status" value="1"/>
</dbReference>
<organism evidence="3 4">
    <name type="scientific">SAR324 cluster bacterium</name>
    <dbReference type="NCBI Taxonomy" id="2024889"/>
    <lineage>
        <taxon>Bacteria</taxon>
        <taxon>Deltaproteobacteria</taxon>
        <taxon>SAR324 cluster</taxon>
    </lineage>
</organism>
<sequence length="492" mass="55441">MRLILKIFIFLLLLTSPLSVNSAEPEVLYLWQISSGHEWESYGDENVQQKYEGITSNGEPDGKGILSFPDGKRVTGEWKNGNEWNTDHFNNEGKLIGRTAKGKYIIGAGEKIKMVLFLRKVSGRWGWHEEGVAGKDYKYEGTIENGKPNGSGIYTTPSGNQYIGDFKDGKKHGQGTFTYTSGSKYQGEFKDGKKHGQGTFTSPNGNRYVGQWEKSKKNGQGTFTYASGSMYQGEFKDDKQHGQGTFTWKNGAKRVGEFRKGKLFNITEFGKNEKMIKKWVHGVMVVDKKKEKLLFLHNENGKWIWLESGNEKYDGKYVGSINKKGIPGGAGTLTLPDGNKYEGEWKDGERNGRGTYTYNDGNQYIGDFKSGKKHGQGLFTFPNGNKYEGEWKEEKRHGQGSYTWADGEKYVGEFKDGKFNGQGSFTFPEGGELEGHKYEGEWKDDKKNGQGTYFFPDGGKLAGEFRKDSPWNITDYDKNGKIKGKYVNGVRQ</sequence>
<dbReference type="AlphaFoldDB" id="A0A432G6C9"/>
<name>A0A432G6C9_9DELT</name>
<proteinExistence type="predicted"/>
<gene>
    <name evidence="3" type="ORF">DSY97_05575</name>
</gene>
<dbReference type="Gene3D" id="2.20.110.10">
    <property type="entry name" value="Histone H3 K4-specific methyltransferase SET7/9 N-terminal domain"/>
    <property type="match status" value="8"/>
</dbReference>
<evidence type="ECO:0000313" key="3">
    <source>
        <dbReference type="EMBL" id="RTZ79344.1"/>
    </source>
</evidence>
<keyword evidence="1" id="KW-0677">Repeat</keyword>
<dbReference type="Pfam" id="PF02493">
    <property type="entry name" value="MORN"/>
    <property type="match status" value="12"/>
</dbReference>
<dbReference type="Proteomes" id="UP000286801">
    <property type="component" value="Unassembled WGS sequence"/>
</dbReference>
<evidence type="ECO:0000256" key="2">
    <source>
        <dbReference type="SAM" id="SignalP"/>
    </source>
</evidence>
<dbReference type="EMBL" id="QNZL01000154">
    <property type="protein sequence ID" value="RTZ79344.1"/>
    <property type="molecule type" value="Genomic_DNA"/>
</dbReference>
<dbReference type="SUPFAM" id="SSF82185">
    <property type="entry name" value="Histone H3 K4-specific methyltransferase SET7/9 N-terminal domain"/>
    <property type="match status" value="3"/>
</dbReference>
<dbReference type="SMART" id="SM00698">
    <property type="entry name" value="MORN"/>
    <property type="match status" value="11"/>
</dbReference>